<dbReference type="Proteomes" id="UP000694843">
    <property type="component" value="Unplaced"/>
</dbReference>
<feature type="region of interest" description="Disordered" evidence="1">
    <location>
        <begin position="1"/>
        <end position="68"/>
    </location>
</feature>
<dbReference type="PANTHER" id="PTHR12783">
    <property type="entry name" value="RALA BINDING PROTEIN 1 RALBP1"/>
    <property type="match status" value="1"/>
</dbReference>
<dbReference type="GO" id="GO:0005096">
    <property type="term" value="F:GTPase activator activity"/>
    <property type="evidence" value="ECO:0007669"/>
    <property type="project" value="InterPro"/>
</dbReference>
<dbReference type="OrthoDB" id="10033734at2759"/>
<dbReference type="KEGG" id="hazt:108674949"/>
<protein>
    <submittedName>
        <fullName evidence="4">Uncharacterized protein LOC108674949</fullName>
    </submittedName>
</protein>
<evidence type="ECO:0000256" key="1">
    <source>
        <dbReference type="SAM" id="MobiDB-lite"/>
    </source>
</evidence>
<dbReference type="InterPro" id="IPR039767">
    <property type="entry name" value="RALBP1"/>
</dbReference>
<feature type="compositionally biased region" description="Basic and acidic residues" evidence="1">
    <location>
        <begin position="23"/>
        <end position="59"/>
    </location>
</feature>
<feature type="compositionally biased region" description="Low complexity" evidence="1">
    <location>
        <begin position="361"/>
        <end position="383"/>
    </location>
</feature>
<evidence type="ECO:0000313" key="4">
    <source>
        <dbReference type="RefSeq" id="XP_018018427.2"/>
    </source>
</evidence>
<keyword evidence="3" id="KW-1185">Reference proteome</keyword>
<feature type="region of interest" description="Disordered" evidence="1">
    <location>
        <begin position="669"/>
        <end position="691"/>
    </location>
</feature>
<dbReference type="Gene3D" id="1.20.58.90">
    <property type="match status" value="1"/>
</dbReference>
<dbReference type="InterPro" id="IPR000198">
    <property type="entry name" value="RhoGAP_dom"/>
</dbReference>
<reference evidence="4" key="1">
    <citation type="submission" date="2025-08" db="UniProtKB">
        <authorList>
            <consortium name="RefSeq"/>
        </authorList>
    </citation>
    <scope>IDENTIFICATION</scope>
</reference>
<dbReference type="GO" id="GO:0031267">
    <property type="term" value="F:small GTPase binding"/>
    <property type="evidence" value="ECO:0007669"/>
    <property type="project" value="InterPro"/>
</dbReference>
<dbReference type="RefSeq" id="XP_018018427.2">
    <property type="nucleotide sequence ID" value="XM_018162938.2"/>
</dbReference>
<organism evidence="3 4">
    <name type="scientific">Hyalella azteca</name>
    <name type="common">Amphipod</name>
    <dbReference type="NCBI Taxonomy" id="294128"/>
    <lineage>
        <taxon>Eukaryota</taxon>
        <taxon>Metazoa</taxon>
        <taxon>Ecdysozoa</taxon>
        <taxon>Arthropoda</taxon>
        <taxon>Crustacea</taxon>
        <taxon>Multicrustacea</taxon>
        <taxon>Malacostraca</taxon>
        <taxon>Eumalacostraca</taxon>
        <taxon>Peracarida</taxon>
        <taxon>Amphipoda</taxon>
        <taxon>Senticaudata</taxon>
        <taxon>Talitrida</taxon>
        <taxon>Talitroidea</taxon>
        <taxon>Hyalellidae</taxon>
        <taxon>Hyalella</taxon>
    </lineage>
</organism>
<dbReference type="PROSITE" id="PS50238">
    <property type="entry name" value="RHOGAP"/>
    <property type="match status" value="1"/>
</dbReference>
<dbReference type="SUPFAM" id="SSF48350">
    <property type="entry name" value="GTPase activation domain, GAP"/>
    <property type="match status" value="1"/>
</dbReference>
<feature type="compositionally biased region" description="Basic residues" evidence="1">
    <location>
        <begin position="9"/>
        <end position="22"/>
    </location>
</feature>
<sequence length="746" mass="82217">MESDSRSPFKSKKAKSFKFLHKKDKEKEDREDKKKEKEERKKEREKEKVEKLRAKEEKKRSKKEKKKHVEPYVEDSACMVFGVPLSTAVERSPSHDGIRLPLVVRQCIDYIEQHGLQCEGIYRLSGVKSKVQHLRRCFNSAAPVSLSGHDPHVVASLLKQFLRELPEPVLTADMTSHFEDASQIPGWRDRADAIRQLLHRLPTPNAHLVGHMLAHMGHVIENEAVTKMNYQNVCIVLSPTMRISHRVLNVFFQNHAYLFGDVHIVRYRPPVRTSSAVEGLLGATEVREELRRQDAALAHLHKLLAASPHNTVVQEQLWETQRIHTLLKRKLKLCQREECEVRAPSEDISSEDSQRESVSENTSNNSTSILSTASNSLNALADNGLPTSTGNDLPALAGHDLPAHNDNGLTATTESRDNTMQHRIPKLPKPVSRVKALSDNVPVVDGGTGPEPLDAASLKAISMSGSEAVGISGAVDDRDGPCVQLPVVLPSDDISPGSRSGHVTVIDIDGGVDFVALPPPEFGGKISADICIPPAFGDGNTGDVLTETASLVQLPEVASSVELPDVTSSVVLSEDASSVLLPEIATCALRHTDQLSDSTATYPLQSVCVDEELVALVREEAQLLAYHAELLAMNHDLSRKLHAETAEICRLKEEILELHTLYGYRTYSYDSSESEGESESGVTAAADSDNEEELLSQLLQHNAQLQSSNEALVRRIQEEREAVVVLKTRLRQASMPRPLLSAGTVK</sequence>
<dbReference type="PANTHER" id="PTHR12783:SF5">
    <property type="entry name" value="RALA-BINDING PROTEIN 1"/>
    <property type="match status" value="1"/>
</dbReference>
<dbReference type="Pfam" id="PF00620">
    <property type="entry name" value="RhoGAP"/>
    <property type="match status" value="1"/>
</dbReference>
<name>A0A8B7NXF9_HYAAZ</name>
<proteinExistence type="predicted"/>
<dbReference type="OMA" id="NYLEREY"/>
<gene>
    <name evidence="4" type="primary">LOC108674949</name>
</gene>
<feature type="region of interest" description="Disordered" evidence="1">
    <location>
        <begin position="342"/>
        <end position="419"/>
    </location>
</feature>
<dbReference type="SMART" id="SM00324">
    <property type="entry name" value="RhoGAP"/>
    <property type="match status" value="1"/>
</dbReference>
<evidence type="ECO:0000259" key="2">
    <source>
        <dbReference type="PROSITE" id="PS50238"/>
    </source>
</evidence>
<dbReference type="InterPro" id="IPR008936">
    <property type="entry name" value="Rho_GTPase_activation_prot"/>
</dbReference>
<dbReference type="Gene3D" id="1.10.555.10">
    <property type="entry name" value="Rho GTPase activation protein"/>
    <property type="match status" value="1"/>
</dbReference>
<dbReference type="AlphaFoldDB" id="A0A8B7NXF9"/>
<dbReference type="GeneID" id="108674949"/>
<feature type="domain" description="Rho-GAP" evidence="2">
    <location>
        <begin position="83"/>
        <end position="304"/>
    </location>
</feature>
<evidence type="ECO:0000313" key="3">
    <source>
        <dbReference type="Proteomes" id="UP000694843"/>
    </source>
</evidence>
<dbReference type="GO" id="GO:0007264">
    <property type="term" value="P:small GTPase-mediated signal transduction"/>
    <property type="evidence" value="ECO:0007669"/>
    <property type="project" value="InterPro"/>
</dbReference>
<accession>A0A8B7NXF9</accession>